<feature type="binding site" evidence="11">
    <location>
        <position position="27"/>
    </location>
    <ligand>
        <name>Mn(2+)</name>
        <dbReference type="ChEBI" id="CHEBI:29035"/>
    </ligand>
</feature>
<comment type="pathway">
    <text evidence="1 11">Amino-acid biosynthesis; L-leucine biosynthesis; L-leucine from 3-methyl-2-oxobutanoate: step 1/4.</text>
</comment>
<dbReference type="FunFam" id="3.20.20.70:FF:000010">
    <property type="entry name" value="2-isopropylmalate synthase"/>
    <property type="match status" value="1"/>
</dbReference>
<dbReference type="GO" id="GO:0030145">
    <property type="term" value="F:manganese ion binding"/>
    <property type="evidence" value="ECO:0007669"/>
    <property type="project" value="UniProtKB-UniRule"/>
</dbReference>
<dbReference type="GO" id="GO:0003852">
    <property type="term" value="F:2-isopropylmalate synthase activity"/>
    <property type="evidence" value="ECO:0007669"/>
    <property type="project" value="UniProtKB-UniRule"/>
</dbReference>
<protein>
    <recommendedName>
        <fullName evidence="4 11">2-isopropylmalate synthase</fullName>
        <ecNumber evidence="3 11">2.3.3.13</ecNumber>
    </recommendedName>
    <alternativeName>
        <fullName evidence="11">Alpha-IPM synthase</fullName>
    </alternativeName>
    <alternativeName>
        <fullName evidence="11">Alpha-isopropylmalate synthase</fullName>
    </alternativeName>
</protein>
<comment type="function">
    <text evidence="11">Catalyzes the condensation of the acetyl group of acetyl-CoA with 3-methyl-2-oxobutanoate (2-ketoisovalerate) to form 3-carboxy-3-hydroxy-4-methylpentanoate (2-isopropylmalate).</text>
</comment>
<feature type="region of interest" description="Regulatory domain" evidence="11">
    <location>
        <begin position="427"/>
        <end position="560"/>
    </location>
</feature>
<dbReference type="GO" id="GO:0009098">
    <property type="term" value="P:L-leucine biosynthetic process"/>
    <property type="evidence" value="ECO:0007669"/>
    <property type="project" value="UniProtKB-UniRule"/>
</dbReference>
<keyword evidence="9 11" id="KW-0464">Manganese</keyword>
<dbReference type="Gene3D" id="3.20.20.70">
    <property type="entry name" value="Aldolase class I"/>
    <property type="match status" value="1"/>
</dbReference>
<dbReference type="NCBIfam" id="NF002086">
    <property type="entry name" value="PRK00915.1-3"/>
    <property type="match status" value="1"/>
</dbReference>
<dbReference type="GO" id="GO:0003985">
    <property type="term" value="F:acetyl-CoA C-acetyltransferase activity"/>
    <property type="evidence" value="ECO:0007669"/>
    <property type="project" value="UniProtKB-UniRule"/>
</dbReference>
<dbReference type="GO" id="GO:0005737">
    <property type="term" value="C:cytoplasm"/>
    <property type="evidence" value="ECO:0007669"/>
    <property type="project" value="UniProtKB-UniRule"/>
</dbReference>
<accession>A0A8J3A8A8</accession>
<evidence type="ECO:0000256" key="7">
    <source>
        <dbReference type="ARBA" id="ARBA00022679"/>
    </source>
</evidence>
<evidence type="ECO:0000256" key="8">
    <source>
        <dbReference type="ARBA" id="ARBA00022723"/>
    </source>
</evidence>
<organism evidence="13 14">
    <name type="scientific">Egicoccus halophilus</name>
    <dbReference type="NCBI Taxonomy" id="1670830"/>
    <lineage>
        <taxon>Bacteria</taxon>
        <taxon>Bacillati</taxon>
        <taxon>Actinomycetota</taxon>
        <taxon>Nitriliruptoria</taxon>
        <taxon>Egicoccales</taxon>
        <taxon>Egicoccaceae</taxon>
        <taxon>Egicoccus</taxon>
    </lineage>
</organism>
<evidence type="ECO:0000256" key="5">
    <source>
        <dbReference type="ARBA" id="ARBA00022430"/>
    </source>
</evidence>
<dbReference type="InterPro" id="IPR050073">
    <property type="entry name" value="2-IPM_HCS-like"/>
</dbReference>
<keyword evidence="7 11" id="KW-0808">Transferase</keyword>
<dbReference type="InterPro" id="IPR036230">
    <property type="entry name" value="LeuA_allosteric_dom_sf"/>
</dbReference>
<feature type="domain" description="Pyruvate carboxyltransferase" evidence="12">
    <location>
        <begin position="18"/>
        <end position="302"/>
    </location>
</feature>
<evidence type="ECO:0000259" key="12">
    <source>
        <dbReference type="PROSITE" id="PS50991"/>
    </source>
</evidence>
<evidence type="ECO:0000313" key="14">
    <source>
        <dbReference type="Proteomes" id="UP000650511"/>
    </source>
</evidence>
<evidence type="ECO:0000256" key="4">
    <source>
        <dbReference type="ARBA" id="ARBA00018198"/>
    </source>
</evidence>
<dbReference type="Pfam" id="PF00682">
    <property type="entry name" value="HMGL-like"/>
    <property type="match status" value="1"/>
</dbReference>
<feature type="binding site" evidence="11">
    <location>
        <position position="273"/>
    </location>
    <ligand>
        <name>Mn(2+)</name>
        <dbReference type="ChEBI" id="CHEBI:29035"/>
    </ligand>
</feature>
<keyword evidence="8 11" id="KW-0479">Metal-binding</keyword>
<dbReference type="InterPro" id="IPR002034">
    <property type="entry name" value="AIPM/Hcit_synth_CS"/>
</dbReference>
<dbReference type="InterPro" id="IPR005671">
    <property type="entry name" value="LeuA_bact_synth"/>
</dbReference>
<dbReference type="CDD" id="cd07940">
    <property type="entry name" value="DRE_TIM_IPMS"/>
    <property type="match status" value="1"/>
</dbReference>
<dbReference type="PANTHER" id="PTHR10277">
    <property type="entry name" value="HOMOCITRATE SYNTHASE-RELATED"/>
    <property type="match status" value="1"/>
</dbReference>
<dbReference type="SUPFAM" id="SSF51569">
    <property type="entry name" value="Aldolase"/>
    <property type="match status" value="1"/>
</dbReference>
<dbReference type="OrthoDB" id="9803573at2"/>
<comment type="catalytic activity">
    <reaction evidence="11">
        <text>3-methyl-2-oxobutanoate + acetyl-CoA + H2O = (2S)-2-isopropylmalate + CoA + H(+)</text>
        <dbReference type="Rhea" id="RHEA:21524"/>
        <dbReference type="ChEBI" id="CHEBI:1178"/>
        <dbReference type="ChEBI" id="CHEBI:11851"/>
        <dbReference type="ChEBI" id="CHEBI:15377"/>
        <dbReference type="ChEBI" id="CHEBI:15378"/>
        <dbReference type="ChEBI" id="CHEBI:57287"/>
        <dbReference type="ChEBI" id="CHEBI:57288"/>
        <dbReference type="EC" id="2.3.3.13"/>
    </reaction>
</comment>
<dbReference type="InterPro" id="IPR054691">
    <property type="entry name" value="LeuA/HCS_post-cat"/>
</dbReference>
<dbReference type="Pfam" id="PF22617">
    <property type="entry name" value="HCS_D2"/>
    <property type="match status" value="1"/>
</dbReference>
<dbReference type="HAMAP" id="MF_01025">
    <property type="entry name" value="LeuA_type1"/>
    <property type="match status" value="1"/>
</dbReference>
<dbReference type="EC" id="2.3.3.13" evidence="3 11"/>
<dbReference type="PROSITE" id="PS50991">
    <property type="entry name" value="PYR_CT"/>
    <property type="match status" value="1"/>
</dbReference>
<dbReference type="AlphaFoldDB" id="A0A8J3A8A8"/>
<dbReference type="PANTHER" id="PTHR10277:SF9">
    <property type="entry name" value="2-ISOPROPYLMALATE SYNTHASE 1, CHLOROPLASTIC-RELATED"/>
    <property type="match status" value="1"/>
</dbReference>
<evidence type="ECO:0000256" key="3">
    <source>
        <dbReference type="ARBA" id="ARBA00012973"/>
    </source>
</evidence>
<sequence length="560" mass="59034">MGRPTDVSQAASVVPDGVTIFDTTLRDGEQSPGISLDAREKVEIAEQLARLQVDVIEAGFSAASPGDFDAVKAVAEIVGNAPRAAQGPGGSQGESDHREPPVIAALARAIPADIEAAAKSLAPARRHRIHTFLSTSDIHRRYMLQASEDEILAQAVRAIELARTFTDDVEFSPQDATRTDFPFLVDIVAAAVEAGATTVNIPDTVGYALPHDFGGWIAELHRRIPDIAAKDVVISVHCHNDLGLAVANSLEAVRNGARQIEVAVNGIGERAGNCSLEEVVMAIRTRADLLGVDHALHTPELTRTSRLVSSLTGYSVQKNKPVVGANAFAHESGIHQHGVLADRLTYEIIRSEDVGADGSQIVLGKHSGRHAFFKAVEDLGFELDEAEAQNAFRRFKDLADRKGIVSSEDVAAIVIAETHVKADDDYELVSLAVTGGTDAEPSATVVVRLAGADVAAEAGRDVGATVTAEASGDGMVDAACGAIRRAVGRDGVALVSFQVAAVTGGIDALGEVTVTVAVEDGQRFTGRGVSTDIVEASARAYVDALNRSRRLVHRSSEFRP</sequence>
<proteinExistence type="inferred from homology"/>
<comment type="cofactor">
    <cofactor evidence="11">
        <name>Mn(2+)</name>
        <dbReference type="ChEBI" id="CHEBI:29035"/>
    </cofactor>
</comment>
<evidence type="ECO:0000256" key="6">
    <source>
        <dbReference type="ARBA" id="ARBA00022605"/>
    </source>
</evidence>
<dbReference type="UniPathway" id="UPA00048">
    <property type="reaction ID" value="UER00070"/>
</dbReference>
<dbReference type="InterPro" id="IPR013785">
    <property type="entry name" value="Aldolase_TIM"/>
</dbReference>
<evidence type="ECO:0000256" key="9">
    <source>
        <dbReference type="ARBA" id="ARBA00023211"/>
    </source>
</evidence>
<keyword evidence="5 11" id="KW-0432">Leucine biosynthesis</keyword>
<dbReference type="FunFam" id="1.10.238.260:FF:000001">
    <property type="entry name" value="2-isopropylmalate synthase"/>
    <property type="match status" value="1"/>
</dbReference>
<dbReference type="Proteomes" id="UP000650511">
    <property type="component" value="Unassembled WGS sequence"/>
</dbReference>
<evidence type="ECO:0000256" key="11">
    <source>
        <dbReference type="HAMAP-Rule" id="MF_01025"/>
    </source>
</evidence>
<dbReference type="EMBL" id="BMHA01000006">
    <property type="protein sequence ID" value="GGI06300.1"/>
    <property type="molecule type" value="Genomic_DNA"/>
</dbReference>
<dbReference type="NCBIfam" id="TIGR00973">
    <property type="entry name" value="leuA_bact"/>
    <property type="match status" value="1"/>
</dbReference>
<feature type="binding site" evidence="11">
    <location>
        <position position="237"/>
    </location>
    <ligand>
        <name>Mn(2+)</name>
        <dbReference type="ChEBI" id="CHEBI:29035"/>
    </ligand>
</feature>
<dbReference type="Gene3D" id="3.30.160.270">
    <property type="match status" value="1"/>
</dbReference>
<keyword evidence="11" id="KW-0963">Cytoplasm</keyword>
<evidence type="ECO:0000256" key="2">
    <source>
        <dbReference type="ARBA" id="ARBA00009396"/>
    </source>
</evidence>
<comment type="similarity">
    <text evidence="2 11">Belongs to the alpha-IPM synthase/homocitrate synthase family. LeuA type 1 subfamily.</text>
</comment>
<dbReference type="InterPro" id="IPR000891">
    <property type="entry name" value="PYR_CT"/>
</dbReference>
<reference evidence="13" key="1">
    <citation type="journal article" date="2014" name="Int. J. Syst. Evol. Microbiol.">
        <title>Complete genome sequence of Corynebacterium casei LMG S-19264T (=DSM 44701T), isolated from a smear-ripened cheese.</title>
        <authorList>
            <consortium name="US DOE Joint Genome Institute (JGI-PGF)"/>
            <person name="Walter F."/>
            <person name="Albersmeier A."/>
            <person name="Kalinowski J."/>
            <person name="Ruckert C."/>
        </authorList>
    </citation>
    <scope>NUCLEOTIDE SEQUENCE</scope>
    <source>
        <strain evidence="13">CGMCC 1.14988</strain>
    </source>
</reference>
<dbReference type="PROSITE" id="PS00815">
    <property type="entry name" value="AIPM_HOMOCIT_SYNTH_1"/>
    <property type="match status" value="1"/>
</dbReference>
<comment type="subunit">
    <text evidence="11">Homodimer.</text>
</comment>
<dbReference type="RefSeq" id="WP_130650591.1">
    <property type="nucleotide sequence ID" value="NZ_BMHA01000006.1"/>
</dbReference>
<comment type="caution">
    <text evidence="13">The sequence shown here is derived from an EMBL/GenBank/DDBJ whole genome shotgun (WGS) entry which is preliminary data.</text>
</comment>
<keyword evidence="6 11" id="KW-0028">Amino-acid biosynthesis</keyword>
<evidence type="ECO:0000313" key="13">
    <source>
        <dbReference type="EMBL" id="GGI06300.1"/>
    </source>
</evidence>
<evidence type="ECO:0000256" key="1">
    <source>
        <dbReference type="ARBA" id="ARBA00004689"/>
    </source>
</evidence>
<name>A0A8J3A8A8_9ACTN</name>
<evidence type="ECO:0000256" key="10">
    <source>
        <dbReference type="ARBA" id="ARBA00023304"/>
    </source>
</evidence>
<keyword evidence="14" id="KW-1185">Reference proteome</keyword>
<dbReference type="Pfam" id="PF08502">
    <property type="entry name" value="LeuA_dimer"/>
    <property type="match status" value="1"/>
</dbReference>
<reference evidence="13" key="2">
    <citation type="submission" date="2020-09" db="EMBL/GenBank/DDBJ databases">
        <authorList>
            <person name="Sun Q."/>
            <person name="Zhou Y."/>
        </authorList>
    </citation>
    <scope>NUCLEOTIDE SEQUENCE</scope>
    <source>
        <strain evidence="13">CGMCC 1.14988</strain>
    </source>
</reference>
<dbReference type="PROSITE" id="PS00816">
    <property type="entry name" value="AIPM_HOMOCIT_SYNTH_2"/>
    <property type="match status" value="1"/>
</dbReference>
<keyword evidence="10 11" id="KW-0100">Branched-chain amino acid biosynthesis</keyword>
<dbReference type="SUPFAM" id="SSF110921">
    <property type="entry name" value="2-isopropylmalate synthase LeuA, allosteric (dimerisation) domain"/>
    <property type="match status" value="1"/>
</dbReference>
<dbReference type="InterPro" id="IPR013709">
    <property type="entry name" value="2-isopropylmalate_synth_dimer"/>
</dbReference>
<feature type="binding site" evidence="11">
    <location>
        <position position="239"/>
    </location>
    <ligand>
        <name>Mn(2+)</name>
        <dbReference type="ChEBI" id="CHEBI:29035"/>
    </ligand>
</feature>
<dbReference type="SMART" id="SM00917">
    <property type="entry name" value="LeuA_dimer"/>
    <property type="match status" value="1"/>
</dbReference>
<dbReference type="Gene3D" id="1.10.238.260">
    <property type="match status" value="1"/>
</dbReference>
<gene>
    <name evidence="11 13" type="primary">leuA</name>
    <name evidence="13" type="ORF">GCM10011354_18400</name>
</gene>